<dbReference type="AlphaFoldDB" id="A0AAV6UDX6"/>
<dbReference type="InterPro" id="IPR038441">
    <property type="entry name" value="THAP_Znf_sf"/>
</dbReference>
<evidence type="ECO:0000256" key="9">
    <source>
        <dbReference type="ARBA" id="ARBA00023163"/>
    </source>
</evidence>
<evidence type="ECO:0000256" key="4">
    <source>
        <dbReference type="ARBA" id="ARBA00022771"/>
    </source>
</evidence>
<comment type="similarity">
    <text evidence="2">Belongs to the THAP1 family.</text>
</comment>
<evidence type="ECO:0000256" key="2">
    <source>
        <dbReference type="ARBA" id="ARBA00006177"/>
    </source>
</evidence>
<dbReference type="GO" id="GO:0043565">
    <property type="term" value="F:sequence-specific DNA binding"/>
    <property type="evidence" value="ECO:0007669"/>
    <property type="project" value="InterPro"/>
</dbReference>
<keyword evidence="11" id="KW-0131">Cell cycle</keyword>
<dbReference type="PROSITE" id="PS50950">
    <property type="entry name" value="ZF_THAP"/>
    <property type="match status" value="1"/>
</dbReference>
<evidence type="ECO:0000259" key="14">
    <source>
        <dbReference type="PROSITE" id="PS50950"/>
    </source>
</evidence>
<evidence type="ECO:0000256" key="13">
    <source>
        <dbReference type="SAM" id="MobiDB-lite"/>
    </source>
</evidence>
<dbReference type="InterPro" id="IPR026516">
    <property type="entry name" value="THAP1/10"/>
</dbReference>
<dbReference type="InterPro" id="IPR006612">
    <property type="entry name" value="THAP_Znf"/>
</dbReference>
<dbReference type="SMART" id="SM00980">
    <property type="entry name" value="THAP"/>
    <property type="match status" value="1"/>
</dbReference>
<keyword evidence="7" id="KW-0175">Coiled coil</keyword>
<dbReference type="Pfam" id="PF05485">
    <property type="entry name" value="THAP"/>
    <property type="match status" value="1"/>
</dbReference>
<evidence type="ECO:0000256" key="6">
    <source>
        <dbReference type="ARBA" id="ARBA00023015"/>
    </source>
</evidence>
<feature type="compositionally biased region" description="Polar residues" evidence="13">
    <location>
        <begin position="116"/>
        <end position="137"/>
    </location>
</feature>
<evidence type="ECO:0000256" key="11">
    <source>
        <dbReference type="ARBA" id="ARBA00023306"/>
    </source>
</evidence>
<dbReference type="SMART" id="SM00692">
    <property type="entry name" value="DM3"/>
    <property type="match status" value="1"/>
</dbReference>
<keyword evidence="16" id="KW-1185">Reference proteome</keyword>
<reference evidence="15 16" key="1">
    <citation type="journal article" date="2022" name="Nat. Ecol. Evol.">
        <title>A masculinizing supergene underlies an exaggerated male reproductive morph in a spider.</title>
        <authorList>
            <person name="Hendrickx F."/>
            <person name="De Corte Z."/>
            <person name="Sonet G."/>
            <person name="Van Belleghem S.M."/>
            <person name="Kostlbacher S."/>
            <person name="Vangestel C."/>
        </authorList>
    </citation>
    <scope>NUCLEOTIDE SEQUENCE [LARGE SCALE GENOMIC DNA]</scope>
    <source>
        <strain evidence="15">W744_W776</strain>
    </source>
</reference>
<dbReference type="PANTHER" id="PTHR46600">
    <property type="entry name" value="THAP DOMAIN-CONTAINING"/>
    <property type="match status" value="1"/>
</dbReference>
<sequence>MVKGCCVPFCNTQRGNNISLHEIPSDLKMRTEWLLAIPLKDFIPLDHSKVCANHFQKSDFSSSCRAKRLKKNAIPSIFEGCPTIITDNEKNDVVKQSSKHSSDVELVQISESEESQTQSNLNSVPSKQVTELNCSPTNSVGSRLNLPSITAKQPITSSFLMKKNVKSIYVLDKNKTTTPMKEAAQTVTNKWTSFNIENNYPGLLKRKADVNNGVNNNAKMLIISSTPKNKAVSFSMQSTCASNETLSVLDTEKGTTSASQLPHQLVSQHLPSDDEGVTTSDMNNEGVGGIESAESVTEMNQRNVPSNRFSGITNNRSNQAGTQINHSQVTTSAASRELSKQTGLPTKYFSANSYKFISELRHKNKNMISLLCKKNKKIRLLEAKLEEMSEKLEYFENHEVMRKVEKLLVINDKGLASNQIKFLLSQLSNLEKKTPRWPDDIVRECVLLHASSPKCYEALQKSELLKLPCHSTLVNFLAKKSQTKNYSDLEPEPELATEIVNYEPEFENETGSKDNSGDMEEDITQYFNTIIGDMF</sequence>
<evidence type="ECO:0000256" key="8">
    <source>
        <dbReference type="ARBA" id="ARBA00023125"/>
    </source>
</evidence>
<accession>A0AAV6UDX6</accession>
<feature type="region of interest" description="Disordered" evidence="13">
    <location>
        <begin position="111"/>
        <end position="137"/>
    </location>
</feature>
<evidence type="ECO:0000313" key="16">
    <source>
        <dbReference type="Proteomes" id="UP000827092"/>
    </source>
</evidence>
<dbReference type="Proteomes" id="UP000827092">
    <property type="component" value="Unassembled WGS sequence"/>
</dbReference>
<dbReference type="GO" id="GO:0005654">
    <property type="term" value="C:nucleoplasm"/>
    <property type="evidence" value="ECO:0007669"/>
    <property type="project" value="UniProtKB-SubCell"/>
</dbReference>
<evidence type="ECO:0000256" key="7">
    <source>
        <dbReference type="ARBA" id="ARBA00023054"/>
    </source>
</evidence>
<protein>
    <recommendedName>
        <fullName evidence="14">THAP-type domain-containing protein</fullName>
    </recommendedName>
</protein>
<evidence type="ECO:0000256" key="5">
    <source>
        <dbReference type="ARBA" id="ARBA00022833"/>
    </source>
</evidence>
<feature type="domain" description="THAP-type" evidence="14">
    <location>
        <begin position="1"/>
        <end position="78"/>
    </location>
</feature>
<dbReference type="EMBL" id="JAFNEN010000463">
    <property type="protein sequence ID" value="KAG8182404.1"/>
    <property type="molecule type" value="Genomic_DNA"/>
</dbReference>
<keyword evidence="6" id="KW-0805">Transcription regulation</keyword>
<dbReference type="SUPFAM" id="SSF57716">
    <property type="entry name" value="Glucocorticoid receptor-like (DNA-binding domain)"/>
    <property type="match status" value="1"/>
</dbReference>
<evidence type="ECO:0000256" key="3">
    <source>
        <dbReference type="ARBA" id="ARBA00022723"/>
    </source>
</evidence>
<dbReference type="Gene3D" id="6.20.210.20">
    <property type="entry name" value="THAP domain"/>
    <property type="match status" value="1"/>
</dbReference>
<evidence type="ECO:0000256" key="1">
    <source>
        <dbReference type="ARBA" id="ARBA00004642"/>
    </source>
</evidence>
<gene>
    <name evidence="15" type="ORF">JTE90_018295</name>
</gene>
<dbReference type="GO" id="GO:0008270">
    <property type="term" value="F:zinc ion binding"/>
    <property type="evidence" value="ECO:0007669"/>
    <property type="project" value="UniProtKB-KW"/>
</dbReference>
<comment type="subcellular location">
    <subcellularLocation>
        <location evidence="1">Nucleus</location>
        <location evidence="1">Nucleoplasm</location>
    </subcellularLocation>
</comment>
<evidence type="ECO:0000256" key="12">
    <source>
        <dbReference type="PROSITE-ProRule" id="PRU00309"/>
    </source>
</evidence>
<evidence type="ECO:0000256" key="10">
    <source>
        <dbReference type="ARBA" id="ARBA00023242"/>
    </source>
</evidence>
<keyword evidence="3" id="KW-0479">Metal-binding</keyword>
<evidence type="ECO:0000313" key="15">
    <source>
        <dbReference type="EMBL" id="KAG8182404.1"/>
    </source>
</evidence>
<organism evidence="15 16">
    <name type="scientific">Oedothorax gibbosus</name>
    <dbReference type="NCBI Taxonomy" id="931172"/>
    <lineage>
        <taxon>Eukaryota</taxon>
        <taxon>Metazoa</taxon>
        <taxon>Ecdysozoa</taxon>
        <taxon>Arthropoda</taxon>
        <taxon>Chelicerata</taxon>
        <taxon>Arachnida</taxon>
        <taxon>Araneae</taxon>
        <taxon>Araneomorphae</taxon>
        <taxon>Entelegynae</taxon>
        <taxon>Araneoidea</taxon>
        <taxon>Linyphiidae</taxon>
        <taxon>Erigoninae</taxon>
        <taxon>Oedothorax</taxon>
    </lineage>
</organism>
<proteinExistence type="inferred from homology"/>
<comment type="caution">
    <text evidence="15">The sequence shown here is derived from an EMBL/GenBank/DDBJ whole genome shotgun (WGS) entry which is preliminary data.</text>
</comment>
<keyword evidence="9" id="KW-0804">Transcription</keyword>
<keyword evidence="10" id="KW-0539">Nucleus</keyword>
<dbReference type="PANTHER" id="PTHR46600:SF1">
    <property type="entry name" value="THAP DOMAIN-CONTAINING PROTEIN 1"/>
    <property type="match status" value="1"/>
</dbReference>
<keyword evidence="8 12" id="KW-0238">DNA-binding</keyword>
<keyword evidence="5" id="KW-0862">Zinc</keyword>
<keyword evidence="4 12" id="KW-0863">Zinc-finger</keyword>
<name>A0AAV6UDX6_9ARAC</name>
<feature type="region of interest" description="Disordered" evidence="13">
    <location>
        <begin position="317"/>
        <end position="342"/>
    </location>
</feature>